<feature type="compositionally biased region" description="Pro residues" evidence="5">
    <location>
        <begin position="13"/>
        <end position="30"/>
    </location>
</feature>
<sequence>MATLSALAAPKPTTVPPPAPRAPHIPPRPSGIPTLRLQDAPSTQTVPLSATRTSAPTTIPQTTKPSTTTSSATARPSSQPAAQPAASKFSIFSRALGSQAASTTTKPSTPSVPTPDPTTVLFAPILEKMKKLKSSMELRATWRKHTTSGSLFNKKPAPVTIHFPLTRIMMQELFDFSVPLAPTVREGVVVYWHFHATGGSLPPATLSLSVSSTSASLGWISPTTEKIDITQTFRSHISSFQRLYTSNTEPTVTLSISVNGKAYLQSIQSVLAVHKRLGPLELVAKMYDRVLAKEKEAIKTDVEVWEAFKKRPRDLGALLKGVLKLCRDGTIKPWKDTSSVAGADDIAVGNSIVNFSCPLSLVRIKHPAKGKNCKHRQVFDAENRCRLSSRSTKRKKRGNVLYAHNPSHKAILFLIQICFAFYTSTKKKTSVSSKQTVKTHPLNNLPLPALVQ</sequence>
<keyword evidence="1" id="KW-0479">Metal-binding</keyword>
<dbReference type="InterPro" id="IPR004181">
    <property type="entry name" value="Znf_MIZ"/>
</dbReference>
<proteinExistence type="predicted"/>
<comment type="caution">
    <text evidence="7">The sequence shown here is derived from an EMBL/GenBank/DDBJ whole genome shotgun (WGS) entry which is preliminary data.</text>
</comment>
<feature type="region of interest" description="Disordered" evidence="5">
    <location>
        <begin position="1"/>
        <end position="87"/>
    </location>
</feature>
<feature type="compositionally biased region" description="Low complexity" evidence="5">
    <location>
        <begin position="1"/>
        <end position="12"/>
    </location>
</feature>
<evidence type="ECO:0000256" key="3">
    <source>
        <dbReference type="ARBA" id="ARBA00022833"/>
    </source>
</evidence>
<dbReference type="Gene3D" id="3.30.40.10">
    <property type="entry name" value="Zinc/RING finger domain, C3HC4 (zinc finger)"/>
    <property type="match status" value="1"/>
</dbReference>
<evidence type="ECO:0000256" key="4">
    <source>
        <dbReference type="PROSITE-ProRule" id="PRU00452"/>
    </source>
</evidence>
<dbReference type="PROSITE" id="PS51044">
    <property type="entry name" value="ZF_SP_RING"/>
    <property type="match status" value="1"/>
</dbReference>
<keyword evidence="2 4" id="KW-0863">Zinc-finger</keyword>
<keyword evidence="3" id="KW-0862">Zinc</keyword>
<dbReference type="STRING" id="329046.A0A1Y2CF45"/>
<dbReference type="Proteomes" id="UP000193642">
    <property type="component" value="Unassembled WGS sequence"/>
</dbReference>
<dbReference type="AlphaFoldDB" id="A0A1Y2CF45"/>
<dbReference type="InterPro" id="IPR013083">
    <property type="entry name" value="Znf_RING/FYVE/PHD"/>
</dbReference>
<feature type="region of interest" description="Disordered" evidence="5">
    <location>
        <begin position="98"/>
        <end position="117"/>
    </location>
</feature>
<organism evidence="7 8">
    <name type="scientific">Rhizoclosmatium globosum</name>
    <dbReference type="NCBI Taxonomy" id="329046"/>
    <lineage>
        <taxon>Eukaryota</taxon>
        <taxon>Fungi</taxon>
        <taxon>Fungi incertae sedis</taxon>
        <taxon>Chytridiomycota</taxon>
        <taxon>Chytridiomycota incertae sedis</taxon>
        <taxon>Chytridiomycetes</taxon>
        <taxon>Chytridiales</taxon>
        <taxon>Chytriomycetaceae</taxon>
        <taxon>Rhizoclosmatium</taxon>
    </lineage>
</organism>
<feature type="compositionally biased region" description="Low complexity" evidence="5">
    <location>
        <begin position="56"/>
        <end position="87"/>
    </location>
</feature>
<name>A0A1Y2CF45_9FUNG</name>
<dbReference type="GO" id="GO:0008270">
    <property type="term" value="F:zinc ion binding"/>
    <property type="evidence" value="ECO:0007669"/>
    <property type="project" value="UniProtKB-KW"/>
</dbReference>
<feature type="domain" description="SP-RING-type" evidence="6">
    <location>
        <begin position="342"/>
        <end position="428"/>
    </location>
</feature>
<gene>
    <name evidence="7" type="ORF">BCR33DRAFT_212436</name>
</gene>
<feature type="compositionally biased region" description="Polar residues" evidence="5">
    <location>
        <begin position="40"/>
        <end position="55"/>
    </location>
</feature>
<dbReference type="EMBL" id="MCGO01000021">
    <property type="protein sequence ID" value="ORY44925.1"/>
    <property type="molecule type" value="Genomic_DNA"/>
</dbReference>
<evidence type="ECO:0000256" key="2">
    <source>
        <dbReference type="ARBA" id="ARBA00022771"/>
    </source>
</evidence>
<evidence type="ECO:0000256" key="1">
    <source>
        <dbReference type="ARBA" id="ARBA00022723"/>
    </source>
</evidence>
<evidence type="ECO:0000313" key="8">
    <source>
        <dbReference type="Proteomes" id="UP000193642"/>
    </source>
</evidence>
<dbReference type="OrthoDB" id="28127at2759"/>
<evidence type="ECO:0000256" key="5">
    <source>
        <dbReference type="SAM" id="MobiDB-lite"/>
    </source>
</evidence>
<evidence type="ECO:0000313" key="7">
    <source>
        <dbReference type="EMBL" id="ORY44925.1"/>
    </source>
</evidence>
<protein>
    <recommendedName>
        <fullName evidence="6">SP-RING-type domain-containing protein</fullName>
    </recommendedName>
</protein>
<evidence type="ECO:0000259" key="6">
    <source>
        <dbReference type="PROSITE" id="PS51044"/>
    </source>
</evidence>
<accession>A0A1Y2CF45</accession>
<reference evidence="7 8" key="1">
    <citation type="submission" date="2016-07" db="EMBL/GenBank/DDBJ databases">
        <title>Pervasive Adenine N6-methylation of Active Genes in Fungi.</title>
        <authorList>
            <consortium name="DOE Joint Genome Institute"/>
            <person name="Mondo S.J."/>
            <person name="Dannebaum R.O."/>
            <person name="Kuo R.C."/>
            <person name="Labutti K."/>
            <person name="Haridas S."/>
            <person name="Kuo A."/>
            <person name="Salamov A."/>
            <person name="Ahrendt S.R."/>
            <person name="Lipzen A."/>
            <person name="Sullivan W."/>
            <person name="Andreopoulos W.B."/>
            <person name="Clum A."/>
            <person name="Lindquist E."/>
            <person name="Daum C."/>
            <person name="Ramamoorthy G.K."/>
            <person name="Gryganskyi A."/>
            <person name="Culley D."/>
            <person name="Magnuson J.K."/>
            <person name="James T.Y."/>
            <person name="O'Malley M.A."/>
            <person name="Stajich J.E."/>
            <person name="Spatafora J.W."/>
            <person name="Visel A."/>
            <person name="Grigoriev I.V."/>
        </authorList>
    </citation>
    <scope>NUCLEOTIDE SEQUENCE [LARGE SCALE GENOMIC DNA]</scope>
    <source>
        <strain evidence="7 8">JEL800</strain>
    </source>
</reference>
<keyword evidence="8" id="KW-1185">Reference proteome</keyword>